<protein>
    <submittedName>
        <fullName evidence="1">Uncharacterized protein</fullName>
    </submittedName>
</protein>
<evidence type="ECO:0000313" key="2">
    <source>
        <dbReference type="Proteomes" id="UP000326198"/>
    </source>
</evidence>
<reference evidence="1 2" key="1">
    <citation type="submission" date="2019-04" db="EMBL/GenBank/DDBJ databases">
        <title>Friends and foes A comparative genomics studyof 23 Aspergillus species from section Flavi.</title>
        <authorList>
            <consortium name="DOE Joint Genome Institute"/>
            <person name="Kjaerbolling I."/>
            <person name="Vesth T."/>
            <person name="Frisvad J.C."/>
            <person name="Nybo J.L."/>
            <person name="Theobald S."/>
            <person name="Kildgaard S."/>
            <person name="Isbrandt T."/>
            <person name="Kuo A."/>
            <person name="Sato A."/>
            <person name="Lyhne E.K."/>
            <person name="Kogle M.E."/>
            <person name="Wiebenga A."/>
            <person name="Kun R.S."/>
            <person name="Lubbers R.J."/>
            <person name="Makela M.R."/>
            <person name="Barry K."/>
            <person name="Chovatia M."/>
            <person name="Clum A."/>
            <person name="Daum C."/>
            <person name="Haridas S."/>
            <person name="He G."/>
            <person name="LaButti K."/>
            <person name="Lipzen A."/>
            <person name="Mondo S."/>
            <person name="Riley R."/>
            <person name="Salamov A."/>
            <person name="Simmons B.A."/>
            <person name="Magnuson J.K."/>
            <person name="Henrissat B."/>
            <person name="Mortensen U.H."/>
            <person name="Larsen T.O."/>
            <person name="Devries R.P."/>
            <person name="Grigoriev I.V."/>
            <person name="Machida M."/>
            <person name="Baker S.E."/>
            <person name="Andersen M.R."/>
        </authorList>
    </citation>
    <scope>NUCLEOTIDE SEQUENCE [LARGE SCALE GENOMIC DNA]</scope>
    <source>
        <strain evidence="1 2">IBT 29228</strain>
    </source>
</reference>
<dbReference type="AlphaFoldDB" id="A0A5N7BFZ6"/>
<name>A0A5N7BFZ6_9EURO</name>
<evidence type="ECO:0000313" key="1">
    <source>
        <dbReference type="EMBL" id="KAE8380716.1"/>
    </source>
</evidence>
<dbReference type="EMBL" id="ML736178">
    <property type="protein sequence ID" value="KAE8380716.1"/>
    <property type="molecule type" value="Genomic_DNA"/>
</dbReference>
<sequence>MHSNERPTRSKSLVGLAQCLWTYSWGTFDSSAGTVLVPSTTYQFQRFIPLISSATLDGTIGSIKCSCKLGLFHSSGQTVYESSIGHRLAFYGPLSI</sequence>
<dbReference type="Proteomes" id="UP000326198">
    <property type="component" value="Unassembled WGS sequence"/>
</dbReference>
<proteinExistence type="predicted"/>
<keyword evidence="2" id="KW-1185">Reference proteome</keyword>
<accession>A0A5N7BFZ6</accession>
<gene>
    <name evidence="1" type="ORF">BDV26DRAFT_256861</name>
</gene>
<organism evidence="1 2">
    <name type="scientific">Aspergillus bertholletiae</name>
    <dbReference type="NCBI Taxonomy" id="1226010"/>
    <lineage>
        <taxon>Eukaryota</taxon>
        <taxon>Fungi</taxon>
        <taxon>Dikarya</taxon>
        <taxon>Ascomycota</taxon>
        <taxon>Pezizomycotina</taxon>
        <taxon>Eurotiomycetes</taxon>
        <taxon>Eurotiomycetidae</taxon>
        <taxon>Eurotiales</taxon>
        <taxon>Aspergillaceae</taxon>
        <taxon>Aspergillus</taxon>
        <taxon>Aspergillus subgen. Circumdati</taxon>
    </lineage>
</organism>